<keyword evidence="3" id="KW-1185">Reference proteome</keyword>
<evidence type="ECO:0008006" key="4">
    <source>
        <dbReference type="Google" id="ProtNLM"/>
    </source>
</evidence>
<reference evidence="2 3" key="1">
    <citation type="submission" date="2024-09" db="EMBL/GenBank/DDBJ databases">
        <title>Chromosome-scale assembly of Riccia fluitans.</title>
        <authorList>
            <person name="Paukszto L."/>
            <person name="Sawicki J."/>
            <person name="Karawczyk K."/>
            <person name="Piernik-Szablinska J."/>
            <person name="Szczecinska M."/>
            <person name="Mazdziarz M."/>
        </authorList>
    </citation>
    <scope>NUCLEOTIDE SEQUENCE [LARGE SCALE GENOMIC DNA]</scope>
    <source>
        <strain evidence="2">Rf_01</strain>
        <tissue evidence="2">Aerial parts of the thallus</tissue>
    </source>
</reference>
<evidence type="ECO:0000313" key="2">
    <source>
        <dbReference type="EMBL" id="KAL2634293.1"/>
    </source>
</evidence>
<proteinExistence type="predicted"/>
<organism evidence="2 3">
    <name type="scientific">Riccia fluitans</name>
    <dbReference type="NCBI Taxonomy" id="41844"/>
    <lineage>
        <taxon>Eukaryota</taxon>
        <taxon>Viridiplantae</taxon>
        <taxon>Streptophyta</taxon>
        <taxon>Embryophyta</taxon>
        <taxon>Marchantiophyta</taxon>
        <taxon>Marchantiopsida</taxon>
        <taxon>Marchantiidae</taxon>
        <taxon>Marchantiales</taxon>
        <taxon>Ricciaceae</taxon>
        <taxon>Riccia</taxon>
    </lineage>
</organism>
<evidence type="ECO:0000313" key="3">
    <source>
        <dbReference type="Proteomes" id="UP001605036"/>
    </source>
</evidence>
<evidence type="ECO:0000256" key="1">
    <source>
        <dbReference type="SAM" id="MobiDB-lite"/>
    </source>
</evidence>
<accession>A0ABD1YU53</accession>
<protein>
    <recommendedName>
        <fullName evidence="4">RNase H type-1 domain-containing protein</fullName>
    </recommendedName>
</protein>
<dbReference type="EMBL" id="JBHFFA010000003">
    <property type="protein sequence ID" value="KAL2634293.1"/>
    <property type="molecule type" value="Genomic_DNA"/>
</dbReference>
<feature type="region of interest" description="Disordered" evidence="1">
    <location>
        <begin position="1"/>
        <end position="25"/>
    </location>
</feature>
<sequence length="212" mass="24691">MVLGPGGKPANLLPEKNPQGSNCLGSSQGRVSLKLNRTCHTWNGETSVLRYTMIAQSQEWINKTEAKVILVTLRREKNSYSGRMDWANQDTSTQPLNRYETIVVNNFRLIDVENVQMEAMQWHWQSGHSRVEQWKATMKMRKAILRGEGGNLLPMNKKWSRTESPRKWAKRLTKIWKSDIPTREKMWIWKIVQHGLPTLERAQQWSHGDNHC</sequence>
<comment type="caution">
    <text evidence="2">The sequence shown here is derived from an EMBL/GenBank/DDBJ whole genome shotgun (WGS) entry which is preliminary data.</text>
</comment>
<dbReference type="AlphaFoldDB" id="A0ABD1YU53"/>
<dbReference type="Proteomes" id="UP001605036">
    <property type="component" value="Unassembled WGS sequence"/>
</dbReference>
<gene>
    <name evidence="2" type="ORF">R1flu_005772</name>
</gene>
<name>A0ABD1YU53_9MARC</name>